<evidence type="ECO:0000313" key="2">
    <source>
        <dbReference type="EMBL" id="CEM22851.1"/>
    </source>
</evidence>
<name>A0A0G4G4I2_9ALVE</name>
<accession>A0A0G4G4I2</accession>
<dbReference type="EMBL" id="CDMZ01000861">
    <property type="protein sequence ID" value="CEM22851.1"/>
    <property type="molecule type" value="Genomic_DNA"/>
</dbReference>
<sequence>MKSFVAFVAHCAELGENQRVVVVGECPELGGWDLGGALCMRPAPCGRPLWVSSEVEVDLSESPFGASGVSAYGMGMRGESGGVGLGVSELKFRLVAIPNEADAVTVSDPLHLICLEPLKGGDFRVVRLLDGVAPVDSSLVGARGVNIIHVGAKGGGEQQQNPEVVGISVEWGIPESVQLGLLPLHPNRHTEHPQKESEHAGLSGPQSETACPPSAQRRAQPDSRRFEPTDENEDKSAVSVCHHQSAVKFTESGAQEVCIRPADLKSHNRILPSPPSNSSDLQLSSHDRTCHRRHETEGEGAHSSGVALKRQRSEGALCQVEADDCDHVSGCPGERHGGASSGGGSGSSCLREEKQRRLTVSIPEFAPLSSECSRGRGDPVARGRAVVSGKGCLEREGEGGEVQRDVGVGSDRTRRAFTGEVKRDGSGNILCPHGRTVEGRAYVSTVDSAFSAKSVEGKAFASMDDGAVSARSVEARASVSTVAGALSARSVEARASVSTVDCGTGAKSVEARASVSTVAGALSARSVEGRASVSTVGSATTARTVEGTEYVFTESTAATARSASCSQFFSIDPFPPFPFPLACGFPPYVRR</sequence>
<reference evidence="2" key="1">
    <citation type="submission" date="2014-11" db="EMBL/GenBank/DDBJ databases">
        <authorList>
            <person name="Otto D Thomas"/>
            <person name="Naeem Raeece"/>
        </authorList>
    </citation>
    <scope>NUCLEOTIDE SEQUENCE</scope>
</reference>
<feature type="region of interest" description="Disordered" evidence="1">
    <location>
        <begin position="184"/>
        <end position="240"/>
    </location>
</feature>
<gene>
    <name evidence="2" type="ORF">Cvel_20102</name>
</gene>
<protein>
    <recommendedName>
        <fullName evidence="3">CBM20 domain-containing protein</fullName>
    </recommendedName>
</protein>
<dbReference type="VEuPathDB" id="CryptoDB:Cvel_20102"/>
<proteinExistence type="predicted"/>
<feature type="compositionally biased region" description="Basic and acidic residues" evidence="1">
    <location>
        <begin position="188"/>
        <end position="199"/>
    </location>
</feature>
<evidence type="ECO:0000256" key="1">
    <source>
        <dbReference type="SAM" id="MobiDB-lite"/>
    </source>
</evidence>
<dbReference type="AlphaFoldDB" id="A0A0G4G4I2"/>
<dbReference type="PhylomeDB" id="A0A0G4G4I2"/>
<feature type="compositionally biased region" description="Basic and acidic residues" evidence="1">
    <location>
        <begin position="219"/>
        <end position="228"/>
    </location>
</feature>
<dbReference type="InterPro" id="IPR013783">
    <property type="entry name" value="Ig-like_fold"/>
</dbReference>
<dbReference type="GO" id="GO:0030246">
    <property type="term" value="F:carbohydrate binding"/>
    <property type="evidence" value="ECO:0007669"/>
    <property type="project" value="InterPro"/>
</dbReference>
<organism evidence="2">
    <name type="scientific">Chromera velia CCMP2878</name>
    <dbReference type="NCBI Taxonomy" id="1169474"/>
    <lineage>
        <taxon>Eukaryota</taxon>
        <taxon>Sar</taxon>
        <taxon>Alveolata</taxon>
        <taxon>Colpodellida</taxon>
        <taxon>Chromeraceae</taxon>
        <taxon>Chromera</taxon>
    </lineage>
</organism>
<evidence type="ECO:0008006" key="3">
    <source>
        <dbReference type="Google" id="ProtNLM"/>
    </source>
</evidence>
<dbReference type="InterPro" id="IPR013784">
    <property type="entry name" value="Carb-bd-like_fold"/>
</dbReference>
<feature type="region of interest" description="Disordered" evidence="1">
    <location>
        <begin position="268"/>
        <end position="308"/>
    </location>
</feature>
<dbReference type="SUPFAM" id="SSF49452">
    <property type="entry name" value="Starch-binding domain-like"/>
    <property type="match status" value="1"/>
</dbReference>
<dbReference type="Gene3D" id="2.60.40.10">
    <property type="entry name" value="Immunoglobulins"/>
    <property type="match status" value="1"/>
</dbReference>